<organism evidence="2 3">
    <name type="scientific">Eptatretus burgeri</name>
    <name type="common">Inshore hagfish</name>
    <dbReference type="NCBI Taxonomy" id="7764"/>
    <lineage>
        <taxon>Eukaryota</taxon>
        <taxon>Metazoa</taxon>
        <taxon>Chordata</taxon>
        <taxon>Craniata</taxon>
        <taxon>Vertebrata</taxon>
        <taxon>Cyclostomata</taxon>
        <taxon>Myxini</taxon>
        <taxon>Myxiniformes</taxon>
        <taxon>Myxinidae</taxon>
        <taxon>Eptatretinae</taxon>
        <taxon>Eptatretus</taxon>
    </lineage>
</organism>
<dbReference type="PROSITE" id="PS50184">
    <property type="entry name" value="VWFC_2"/>
    <property type="match status" value="1"/>
</dbReference>
<feature type="domain" description="VWFC" evidence="1">
    <location>
        <begin position="64"/>
        <end position="135"/>
    </location>
</feature>
<protein>
    <recommendedName>
        <fullName evidence="1">VWFC domain-containing protein</fullName>
    </recommendedName>
</protein>
<evidence type="ECO:0000259" key="1">
    <source>
        <dbReference type="PROSITE" id="PS50184"/>
    </source>
</evidence>
<sequence>MLYSPCIQPGSLPSCGQTTGQSYADEDADEVATGWEPIGEACICRPGLLLHRTDHTLCVPKEKCACTDTQGIPRAEGEEWQPPSCPCCVMHCLSNGSLLVTHQACPTPTSTSCPPERFLVAQVSPGSCCPHYVCVCKPCMRRPMVCTPGHFLRILPASPNHCCSRYVCGKTCVFCNDSPCVFTPRILTTL</sequence>
<evidence type="ECO:0000313" key="3">
    <source>
        <dbReference type="Proteomes" id="UP000694388"/>
    </source>
</evidence>
<dbReference type="Ensembl" id="ENSEBUT00000018074.1">
    <property type="protein sequence ID" value="ENSEBUP00000017498.1"/>
    <property type="gene ID" value="ENSEBUG00000010939.1"/>
</dbReference>
<dbReference type="InterPro" id="IPR036084">
    <property type="entry name" value="Ser_inhib-like_sf"/>
</dbReference>
<reference evidence="2" key="1">
    <citation type="submission" date="2025-08" db="UniProtKB">
        <authorList>
            <consortium name="Ensembl"/>
        </authorList>
    </citation>
    <scope>IDENTIFICATION</scope>
</reference>
<dbReference type="InterPro" id="IPR001007">
    <property type="entry name" value="VWF_dom"/>
</dbReference>
<dbReference type="SUPFAM" id="SSF57567">
    <property type="entry name" value="Serine protease inhibitors"/>
    <property type="match status" value="1"/>
</dbReference>
<dbReference type="Proteomes" id="UP000694388">
    <property type="component" value="Unplaced"/>
</dbReference>
<name>A0A8C4QLY3_EPTBU</name>
<evidence type="ECO:0000313" key="2">
    <source>
        <dbReference type="Ensembl" id="ENSEBUP00000017498.1"/>
    </source>
</evidence>
<keyword evidence="3" id="KW-1185">Reference proteome</keyword>
<proteinExistence type="predicted"/>
<dbReference type="AlphaFoldDB" id="A0A8C4QLY3"/>
<reference evidence="2" key="2">
    <citation type="submission" date="2025-09" db="UniProtKB">
        <authorList>
            <consortium name="Ensembl"/>
        </authorList>
    </citation>
    <scope>IDENTIFICATION</scope>
</reference>
<accession>A0A8C4QLY3</accession>